<dbReference type="Proteomes" id="UP000789570">
    <property type="component" value="Unassembled WGS sequence"/>
</dbReference>
<proteinExistence type="predicted"/>
<feature type="transmembrane region" description="Helical" evidence="5">
    <location>
        <begin position="290"/>
        <end position="310"/>
    </location>
</feature>
<organism evidence="7 8">
    <name type="scientific">Funneliformis caledonium</name>
    <dbReference type="NCBI Taxonomy" id="1117310"/>
    <lineage>
        <taxon>Eukaryota</taxon>
        <taxon>Fungi</taxon>
        <taxon>Fungi incertae sedis</taxon>
        <taxon>Mucoromycota</taxon>
        <taxon>Glomeromycotina</taxon>
        <taxon>Glomeromycetes</taxon>
        <taxon>Glomerales</taxon>
        <taxon>Glomeraceae</taxon>
        <taxon>Funneliformis</taxon>
    </lineage>
</organism>
<dbReference type="PANTHER" id="PTHR12570:SF9">
    <property type="entry name" value="MAGNESIUM TRANSPORTER NIPA8-RELATED"/>
    <property type="match status" value="1"/>
</dbReference>
<gene>
    <name evidence="7" type="ORF">FCALED_LOCUS5456</name>
</gene>
<evidence type="ECO:0000313" key="8">
    <source>
        <dbReference type="Proteomes" id="UP000789570"/>
    </source>
</evidence>
<keyword evidence="8" id="KW-1185">Reference proteome</keyword>
<comment type="caution">
    <text evidence="7">The sequence shown here is derived from an EMBL/GenBank/DDBJ whole genome shotgun (WGS) entry which is preliminary data.</text>
</comment>
<keyword evidence="2 5" id="KW-0812">Transmembrane</keyword>
<dbReference type="SUPFAM" id="SSF103481">
    <property type="entry name" value="Multidrug resistance efflux transporter EmrE"/>
    <property type="match status" value="1"/>
</dbReference>
<dbReference type="InterPro" id="IPR008521">
    <property type="entry name" value="Mg_trans_NIPA"/>
</dbReference>
<accession>A0A9N9AQ91</accession>
<evidence type="ECO:0000256" key="5">
    <source>
        <dbReference type="SAM" id="Phobius"/>
    </source>
</evidence>
<dbReference type="Pfam" id="PF05653">
    <property type="entry name" value="Mg_trans_NIPA"/>
    <property type="match status" value="1"/>
</dbReference>
<comment type="subcellular location">
    <subcellularLocation>
        <location evidence="1">Membrane</location>
        <topology evidence="1">Multi-pass membrane protein</topology>
    </subcellularLocation>
</comment>
<feature type="transmembrane region" description="Helical" evidence="5">
    <location>
        <begin position="192"/>
        <end position="212"/>
    </location>
</feature>
<dbReference type="OrthoDB" id="165382at2759"/>
<feature type="transmembrane region" description="Helical" evidence="5">
    <location>
        <begin position="260"/>
        <end position="284"/>
    </location>
</feature>
<feature type="transmembrane region" description="Helical" evidence="5">
    <location>
        <begin position="317"/>
        <end position="339"/>
    </location>
</feature>
<dbReference type="InterPro" id="IPR037185">
    <property type="entry name" value="EmrE-like"/>
</dbReference>
<dbReference type="GO" id="GO:0016020">
    <property type="term" value="C:membrane"/>
    <property type="evidence" value="ECO:0007669"/>
    <property type="project" value="UniProtKB-SubCell"/>
</dbReference>
<evidence type="ECO:0000256" key="2">
    <source>
        <dbReference type="ARBA" id="ARBA00022692"/>
    </source>
</evidence>
<protein>
    <submittedName>
        <fullName evidence="7">13320_t:CDS:1</fullName>
    </submittedName>
</protein>
<name>A0A9N9AQ91_9GLOM</name>
<keyword evidence="6" id="KW-0732">Signal</keyword>
<evidence type="ECO:0000256" key="1">
    <source>
        <dbReference type="ARBA" id="ARBA00004141"/>
    </source>
</evidence>
<feature type="transmembrane region" description="Helical" evidence="5">
    <location>
        <begin position="490"/>
        <end position="512"/>
    </location>
</feature>
<dbReference type="EMBL" id="CAJVPQ010001183">
    <property type="protein sequence ID" value="CAG8537046.1"/>
    <property type="molecule type" value="Genomic_DNA"/>
</dbReference>
<feature type="transmembrane region" description="Helical" evidence="5">
    <location>
        <begin position="532"/>
        <end position="552"/>
    </location>
</feature>
<dbReference type="GO" id="GO:0015095">
    <property type="term" value="F:magnesium ion transmembrane transporter activity"/>
    <property type="evidence" value="ECO:0007669"/>
    <property type="project" value="InterPro"/>
</dbReference>
<feature type="transmembrane region" description="Helical" evidence="5">
    <location>
        <begin position="359"/>
        <end position="379"/>
    </location>
</feature>
<dbReference type="PANTHER" id="PTHR12570">
    <property type="match status" value="1"/>
</dbReference>
<keyword evidence="3 5" id="KW-1133">Transmembrane helix</keyword>
<feature type="chain" id="PRO_5040376831" evidence="6">
    <location>
        <begin position="24"/>
        <end position="583"/>
    </location>
</feature>
<evidence type="ECO:0000256" key="6">
    <source>
        <dbReference type="SAM" id="SignalP"/>
    </source>
</evidence>
<reference evidence="7" key="1">
    <citation type="submission" date="2021-06" db="EMBL/GenBank/DDBJ databases">
        <authorList>
            <person name="Kallberg Y."/>
            <person name="Tangrot J."/>
            <person name="Rosling A."/>
        </authorList>
    </citation>
    <scope>NUCLEOTIDE SEQUENCE</scope>
    <source>
        <strain evidence="7">UK204</strain>
    </source>
</reference>
<evidence type="ECO:0000313" key="7">
    <source>
        <dbReference type="EMBL" id="CAG8537046.1"/>
    </source>
</evidence>
<dbReference type="AlphaFoldDB" id="A0A9N9AQ91"/>
<evidence type="ECO:0000256" key="4">
    <source>
        <dbReference type="ARBA" id="ARBA00023136"/>
    </source>
</evidence>
<feature type="signal peptide" evidence="6">
    <location>
        <begin position="1"/>
        <end position="23"/>
    </location>
</feature>
<keyword evidence="4 5" id="KW-0472">Membrane</keyword>
<sequence length="583" mass="64856">MHISTIFVLITLLLSSQYLAVSAQSTPDNTVKSPSIENSPCENDWDCVNNNNSKIEMKGSWFNRTIKERPGDFMCIQKTCKFVVAAGQPCRDETDCIAYHYSIVYNVNVKFDQKDFCSPKYCNPESSCDGAWDQKDLTLPHFEKPSNCCNGLPSESKCDIIANDVDPCDYSSSCIYDKTSGSAKCFSEDRKGGIWIGIVICLLGGVAANIGLNVQKYAYTKHQDELNKKSGVDDDVNSIINLERSSLYRKLERFMFWKQIIVSPLWVFGLGIYIFGSLLGFVALKFAPQSLVAPLGVVSLVVNLIIAPILHHQKLTIWDIVGVVIIICGSIVITVFSGIVIQDYKLCALIGLFHRIQTIVYLSTIAAFICALFTFIRVIERNAAREDEIALAQEAANIIAIGHENSSPESTNVNESSLIEGENGSSTVVTEQDNGSMDKVTHTLFNKKDITDKVVLDVSNAKHIPPTRNSISSMRTTGSAVRKRNLKEKVLLPLAYAILASSLATITTLFAKSLVNLLTISFVQKDNQFKDLLSWMILLITVSTAIGQVYWINMGLKKYDALLQINMWDLLLEYALYSLVYHY</sequence>
<evidence type="ECO:0000256" key="3">
    <source>
        <dbReference type="ARBA" id="ARBA00022989"/>
    </source>
</evidence>